<dbReference type="InterPro" id="IPR003607">
    <property type="entry name" value="HD/PDEase_dom"/>
</dbReference>
<dbReference type="PANTHER" id="PTHR46246">
    <property type="entry name" value="GUANOSINE-3',5'-BIS(DIPHOSPHATE) 3'-PYROPHOSPHOHYDROLASE MESH1"/>
    <property type="match status" value="1"/>
</dbReference>
<evidence type="ECO:0000313" key="2">
    <source>
        <dbReference type="EMBL" id="OHA91840.1"/>
    </source>
</evidence>
<dbReference type="SMART" id="SM00471">
    <property type="entry name" value="HDc"/>
    <property type="match status" value="1"/>
</dbReference>
<evidence type="ECO:0000313" key="3">
    <source>
        <dbReference type="Proteomes" id="UP000178612"/>
    </source>
</evidence>
<dbReference type="PANTHER" id="PTHR46246:SF1">
    <property type="entry name" value="GUANOSINE-3',5'-BIS(DIPHOSPHATE) 3'-PYROPHOSPHOHYDROLASE MESH1"/>
    <property type="match status" value="1"/>
</dbReference>
<accession>A0A1G2T3H1</accession>
<dbReference type="SUPFAM" id="SSF109604">
    <property type="entry name" value="HD-domain/PDEase-like"/>
    <property type="match status" value="1"/>
</dbReference>
<sequence>MQYTPLIQKAIRFATQVHEVDQKQKRKGKDIPYITHPLSVGLILARASASEPVIAAGILHDTIEDSTEGHKVTQDALSEAFGADIAQLVASVTETRKDLPWDERKKEALEHIQEFSQDSLLLKSADILANATELLEDHKKDGDEVFARFNAPKDKILGHYLQAIDAIVKRWPESPLAGDITYLAGQLELMVAPPLPELYLDAEQQKIRRIALVHCEDDNCGFGVEFKHPNCTFYFCKEHGTGFNLGLATVSAAGVECELHGKMERYDLGTEDNVCPRCEQNTLAVLSVGR</sequence>
<dbReference type="Pfam" id="PF13328">
    <property type="entry name" value="HD_4"/>
    <property type="match status" value="1"/>
</dbReference>
<dbReference type="InterPro" id="IPR052194">
    <property type="entry name" value="MESH1"/>
</dbReference>
<dbReference type="Proteomes" id="UP000178612">
    <property type="component" value="Unassembled WGS sequence"/>
</dbReference>
<feature type="domain" description="HD/PDEase" evidence="1">
    <location>
        <begin position="29"/>
        <end position="140"/>
    </location>
</feature>
<evidence type="ECO:0000259" key="1">
    <source>
        <dbReference type="SMART" id="SM00471"/>
    </source>
</evidence>
<proteinExistence type="predicted"/>
<comment type="caution">
    <text evidence="2">The sequence shown here is derived from an EMBL/GenBank/DDBJ whole genome shotgun (WGS) entry which is preliminary data.</text>
</comment>
<gene>
    <name evidence="2" type="ORF">A2758_03385</name>
</gene>
<dbReference type="AlphaFoldDB" id="A0A1G2T3H1"/>
<dbReference type="Gene3D" id="1.10.3210.10">
    <property type="entry name" value="Hypothetical protein af1432"/>
    <property type="match status" value="1"/>
</dbReference>
<dbReference type="GO" id="GO:0008893">
    <property type="term" value="F:guanosine-3',5'-bis(diphosphate) 3'-diphosphatase activity"/>
    <property type="evidence" value="ECO:0007669"/>
    <property type="project" value="TreeGrafter"/>
</dbReference>
<dbReference type="EMBL" id="MHVJ01000005">
    <property type="protein sequence ID" value="OHA91840.1"/>
    <property type="molecule type" value="Genomic_DNA"/>
</dbReference>
<reference evidence="2 3" key="1">
    <citation type="journal article" date="2016" name="Nat. Commun.">
        <title>Thousands of microbial genomes shed light on interconnected biogeochemical processes in an aquifer system.</title>
        <authorList>
            <person name="Anantharaman K."/>
            <person name="Brown C.T."/>
            <person name="Hug L.A."/>
            <person name="Sharon I."/>
            <person name="Castelle C.J."/>
            <person name="Probst A.J."/>
            <person name="Thomas B.C."/>
            <person name="Singh A."/>
            <person name="Wilkins M.J."/>
            <person name="Karaoz U."/>
            <person name="Brodie E.L."/>
            <person name="Williams K.H."/>
            <person name="Hubbard S.S."/>
            <person name="Banfield J.F."/>
        </authorList>
    </citation>
    <scope>NUCLEOTIDE SEQUENCE [LARGE SCALE GENOMIC DNA]</scope>
</reference>
<organism evidence="2 3">
    <name type="scientific">Candidatus Zambryskibacteria bacterium RIFCSPHIGHO2_01_FULL_49_18</name>
    <dbReference type="NCBI Taxonomy" id="1802740"/>
    <lineage>
        <taxon>Bacteria</taxon>
        <taxon>Candidatus Zambryskiibacteriota</taxon>
    </lineage>
</organism>
<name>A0A1G2T3H1_9BACT</name>
<protein>
    <recommendedName>
        <fullName evidence="1">HD/PDEase domain-containing protein</fullName>
    </recommendedName>
</protein>